<accession>A0A1M6NVF1</accession>
<dbReference type="EMBL" id="FRAD01000011">
    <property type="protein sequence ID" value="SHJ99640.1"/>
    <property type="molecule type" value="Genomic_DNA"/>
</dbReference>
<keyword evidence="2" id="KW-1185">Reference proteome</keyword>
<protein>
    <submittedName>
        <fullName evidence="1">Uncharacterized protein</fullName>
    </submittedName>
</protein>
<organism evidence="1 2">
    <name type="scientific">Hathewaya proteolytica DSM 3090</name>
    <dbReference type="NCBI Taxonomy" id="1121331"/>
    <lineage>
        <taxon>Bacteria</taxon>
        <taxon>Bacillati</taxon>
        <taxon>Bacillota</taxon>
        <taxon>Clostridia</taxon>
        <taxon>Eubacteriales</taxon>
        <taxon>Clostridiaceae</taxon>
        <taxon>Hathewaya</taxon>
    </lineage>
</organism>
<name>A0A1M6NVF1_9CLOT</name>
<gene>
    <name evidence="1" type="ORF">SAMN02745248_01512</name>
</gene>
<evidence type="ECO:0000313" key="2">
    <source>
        <dbReference type="Proteomes" id="UP000183952"/>
    </source>
</evidence>
<dbReference type="Proteomes" id="UP000183952">
    <property type="component" value="Unassembled WGS sequence"/>
</dbReference>
<dbReference type="AlphaFoldDB" id="A0A1M6NVF1"/>
<evidence type="ECO:0000313" key="1">
    <source>
        <dbReference type="EMBL" id="SHJ99640.1"/>
    </source>
</evidence>
<reference evidence="1 2" key="1">
    <citation type="submission" date="2016-11" db="EMBL/GenBank/DDBJ databases">
        <authorList>
            <person name="Jaros S."/>
            <person name="Januszkiewicz K."/>
            <person name="Wedrychowicz H."/>
        </authorList>
    </citation>
    <scope>NUCLEOTIDE SEQUENCE [LARGE SCALE GENOMIC DNA]</scope>
    <source>
        <strain evidence="1 2">DSM 3090</strain>
    </source>
</reference>
<dbReference type="STRING" id="1121331.SAMN02745248_01512"/>
<sequence length="60" mass="7189">MTVDEFEDMLDRNGGTKREYIVDPMLEFSYKQQRYVNNYTFQEAYGEKSYDVYAGIREIA</sequence>
<proteinExistence type="predicted"/>